<dbReference type="AlphaFoldDB" id="A0A6C0EPC7"/>
<protein>
    <submittedName>
        <fullName evidence="1">Uncharacterized protein</fullName>
    </submittedName>
</protein>
<name>A0A6C0EPC7_9ZZZZ</name>
<evidence type="ECO:0000313" key="1">
    <source>
        <dbReference type="EMBL" id="QHT30521.1"/>
    </source>
</evidence>
<reference evidence="1" key="1">
    <citation type="journal article" date="2020" name="Nature">
        <title>Giant virus diversity and host interactions through global metagenomics.</title>
        <authorList>
            <person name="Schulz F."/>
            <person name="Roux S."/>
            <person name="Paez-Espino D."/>
            <person name="Jungbluth S."/>
            <person name="Walsh D.A."/>
            <person name="Denef V.J."/>
            <person name="McMahon K.D."/>
            <person name="Konstantinidis K.T."/>
            <person name="Eloe-Fadrosh E.A."/>
            <person name="Kyrpides N.C."/>
            <person name="Woyke T."/>
        </authorList>
    </citation>
    <scope>NUCLEOTIDE SEQUENCE</scope>
    <source>
        <strain evidence="1">GVMAG-M-3300009151-35</strain>
    </source>
</reference>
<proteinExistence type="predicted"/>
<sequence>MTENNNSSKELLLSSLNTFYNNNNIYKLTLKTIIDGKHELSLRMIDWLVTRYAKTNNIIYWINDIDQDIYDNLPENHNNEKYKKITLYLDYRAQLKSFKKFNFDAFRRHDRIIFKINEDEDIETTIGQLNFFKWAFNTKIITYALENQKKIYENMSKFSYKKQIKISNKNSLVPKQDIINTKCYVVFD</sequence>
<dbReference type="EMBL" id="MN738902">
    <property type="protein sequence ID" value="QHT30521.1"/>
    <property type="molecule type" value="Genomic_DNA"/>
</dbReference>
<organism evidence="1">
    <name type="scientific">viral metagenome</name>
    <dbReference type="NCBI Taxonomy" id="1070528"/>
    <lineage>
        <taxon>unclassified sequences</taxon>
        <taxon>metagenomes</taxon>
        <taxon>organismal metagenomes</taxon>
    </lineage>
</organism>
<dbReference type="InterPro" id="IPR055621">
    <property type="entry name" value="DUF7197"/>
</dbReference>
<accession>A0A6C0EPC7</accession>
<dbReference type="Pfam" id="PF23827">
    <property type="entry name" value="DUF7197"/>
    <property type="match status" value="1"/>
</dbReference>